<dbReference type="Proteomes" id="UP000595362">
    <property type="component" value="Chromosome"/>
</dbReference>
<evidence type="ECO:0000256" key="1">
    <source>
        <dbReference type="SAM" id="SignalP"/>
    </source>
</evidence>
<gene>
    <name evidence="2" type="ORF">HYS17_11770</name>
</gene>
<evidence type="ECO:0000313" key="3">
    <source>
        <dbReference type="Proteomes" id="UP000595362"/>
    </source>
</evidence>
<name>A0A7T5R252_9BACT</name>
<organism evidence="2 3">
    <name type="scientific">Micavibrio aeruginosavorus</name>
    <dbReference type="NCBI Taxonomy" id="349221"/>
    <lineage>
        <taxon>Bacteria</taxon>
        <taxon>Pseudomonadati</taxon>
        <taxon>Bdellovibrionota</taxon>
        <taxon>Bdellovibrionia</taxon>
        <taxon>Bdellovibrionales</taxon>
        <taxon>Pseudobdellovibrionaceae</taxon>
        <taxon>Micavibrio</taxon>
    </lineage>
</organism>
<reference evidence="2 3" key="1">
    <citation type="submission" date="2020-07" db="EMBL/GenBank/DDBJ databases">
        <title>Huge and variable diversity of episymbiotic CPR bacteria and DPANN archaea in groundwater ecosystems.</title>
        <authorList>
            <person name="He C.Y."/>
            <person name="Keren R."/>
            <person name="Whittaker M."/>
            <person name="Farag I.F."/>
            <person name="Doudna J."/>
            <person name="Cate J.H.D."/>
            <person name="Banfield J.F."/>
        </authorList>
    </citation>
    <scope>NUCLEOTIDE SEQUENCE [LARGE SCALE GENOMIC DNA]</scope>
    <source>
        <strain evidence="2">NC_groundwater_70_Ag_B-0.1um_54_66</strain>
    </source>
</reference>
<protein>
    <recommendedName>
        <fullName evidence="4">Sushi domain-containing protein</fullName>
    </recommendedName>
</protein>
<dbReference type="AlphaFoldDB" id="A0A7T5R252"/>
<evidence type="ECO:0000313" key="2">
    <source>
        <dbReference type="EMBL" id="QQG36148.1"/>
    </source>
</evidence>
<feature type="chain" id="PRO_5032827449" description="Sushi domain-containing protein" evidence="1">
    <location>
        <begin position="28"/>
        <end position="212"/>
    </location>
</feature>
<keyword evidence="1" id="KW-0732">Signal</keyword>
<feature type="signal peptide" evidence="1">
    <location>
        <begin position="1"/>
        <end position="27"/>
    </location>
</feature>
<accession>A0A7T5R252</accession>
<evidence type="ECO:0008006" key="4">
    <source>
        <dbReference type="Google" id="ProtNLM"/>
    </source>
</evidence>
<sequence>MKKYIYFSTLCLNILLLASLFATTANAACSGGYVRSPQNDYICESFPAPPPAGPPAPGGSDEKPIPLFPDCKGDDAICFGGGKAATWTDDKTGNTCSSTATVLPNGKCGEHYIGNQYMGAYNGYADFVCIKGTWTKRWGSCEDSKGCSVKLTSSWSGSDSSRCSAQITDDASLVPNGTSITKSNELSDSTGSITFKCDGGNWNRVSSTCTKK</sequence>
<dbReference type="EMBL" id="CP066681">
    <property type="protein sequence ID" value="QQG36148.1"/>
    <property type="molecule type" value="Genomic_DNA"/>
</dbReference>
<proteinExistence type="predicted"/>